<evidence type="ECO:0000259" key="3">
    <source>
        <dbReference type="SMART" id="SM01012"/>
    </source>
</evidence>
<dbReference type="SUPFAM" id="SSF55781">
    <property type="entry name" value="GAF domain-like"/>
    <property type="match status" value="1"/>
</dbReference>
<evidence type="ECO:0000256" key="1">
    <source>
        <dbReference type="ARBA" id="ARBA00023015"/>
    </source>
</evidence>
<comment type="caution">
    <text evidence="4">The sequence shown here is derived from an EMBL/GenBank/DDBJ whole genome shotgun (WGS) entry which is preliminary data.</text>
</comment>
<reference evidence="4 5" key="1">
    <citation type="submission" date="2018-05" db="EMBL/GenBank/DDBJ databases">
        <title>Micromonospora atacamensis sp. nov., a novel actinobacteria isolated from high altitude Atacama Desert soil.</title>
        <authorList>
            <person name="Carro L."/>
            <person name="Golinska P."/>
            <person name="Klenk H.-P."/>
            <person name="Goodfellow M."/>
        </authorList>
    </citation>
    <scope>NUCLEOTIDE SEQUENCE [LARGE SCALE GENOMIC DNA]</scope>
    <source>
        <strain evidence="4 5">5R2A7</strain>
    </source>
</reference>
<dbReference type="InterPro" id="IPR005561">
    <property type="entry name" value="ANTAR"/>
</dbReference>
<evidence type="ECO:0000256" key="2">
    <source>
        <dbReference type="ARBA" id="ARBA00023163"/>
    </source>
</evidence>
<dbReference type="InterPro" id="IPR029016">
    <property type="entry name" value="GAF-like_dom_sf"/>
</dbReference>
<dbReference type="Proteomes" id="UP000245410">
    <property type="component" value="Unassembled WGS sequence"/>
</dbReference>
<organism evidence="4 5">
    <name type="scientific">Micromonospora acroterricola</name>
    <dbReference type="NCBI Taxonomy" id="2202421"/>
    <lineage>
        <taxon>Bacteria</taxon>
        <taxon>Bacillati</taxon>
        <taxon>Actinomycetota</taxon>
        <taxon>Actinomycetes</taxon>
        <taxon>Micromonosporales</taxon>
        <taxon>Micromonosporaceae</taxon>
        <taxon>Micromonospora</taxon>
    </lineage>
</organism>
<keyword evidence="5" id="KW-1185">Reference proteome</keyword>
<keyword evidence="2" id="KW-0804">Transcription</keyword>
<dbReference type="Gene3D" id="1.10.10.10">
    <property type="entry name" value="Winged helix-like DNA-binding domain superfamily/Winged helix DNA-binding domain"/>
    <property type="match status" value="1"/>
</dbReference>
<dbReference type="Gene3D" id="3.30.450.40">
    <property type="match status" value="1"/>
</dbReference>
<dbReference type="Pfam" id="PF13185">
    <property type="entry name" value="GAF_2"/>
    <property type="match status" value="1"/>
</dbReference>
<keyword evidence="1" id="KW-0805">Transcription regulation</keyword>
<dbReference type="InterPro" id="IPR003018">
    <property type="entry name" value="GAF"/>
</dbReference>
<evidence type="ECO:0000313" key="4">
    <source>
        <dbReference type="EMBL" id="PWR05551.1"/>
    </source>
</evidence>
<evidence type="ECO:0000313" key="5">
    <source>
        <dbReference type="Proteomes" id="UP000245410"/>
    </source>
</evidence>
<dbReference type="AlphaFoldDB" id="A0A317CSM7"/>
<dbReference type="Pfam" id="PF03861">
    <property type="entry name" value="ANTAR"/>
    <property type="match status" value="1"/>
</dbReference>
<name>A0A317CSM7_9ACTN</name>
<accession>A0A317CSM7</accession>
<proteinExistence type="predicted"/>
<gene>
    <name evidence="4" type="ORF">DKT68_26575</name>
</gene>
<dbReference type="SMART" id="SM01012">
    <property type="entry name" value="ANTAR"/>
    <property type="match status" value="1"/>
</dbReference>
<feature type="domain" description="ANTAR" evidence="3">
    <location>
        <begin position="162"/>
        <end position="216"/>
    </location>
</feature>
<dbReference type="GO" id="GO:0003723">
    <property type="term" value="F:RNA binding"/>
    <property type="evidence" value="ECO:0007669"/>
    <property type="project" value="InterPro"/>
</dbReference>
<dbReference type="InterPro" id="IPR036388">
    <property type="entry name" value="WH-like_DNA-bd_sf"/>
</dbReference>
<protein>
    <recommendedName>
        <fullName evidence="3">ANTAR domain-containing protein</fullName>
    </recommendedName>
</protein>
<sequence length="221" mass="23140">MVALAGLPDNSPSVPGLLTRLVRLTAVLVDPVDYVSVTVVRNGGYLTRDASDPAAEATDLAQYAQDDGPCLTALRSGEPVAVPDVADAVVWPGFRDVAWQVGVRASLSIPLFAGSGGTVAALNLYARDATAMRTLTEHVEACFRRTGDPSPPPPLDVGSQRLVLGVRGALRSRDLIQRALGVLMGGHNLSAVEAYRHLVEETPVGTPLTATAAGILRQLQS</sequence>
<dbReference type="EMBL" id="QGKR01000303">
    <property type="protein sequence ID" value="PWR05551.1"/>
    <property type="molecule type" value="Genomic_DNA"/>
</dbReference>